<dbReference type="InterPro" id="IPR028098">
    <property type="entry name" value="Glyco_trans_4-like_N"/>
</dbReference>
<reference evidence="4" key="1">
    <citation type="submission" date="2020-05" db="EMBL/GenBank/DDBJ databases">
        <authorList>
            <person name="Chiriac C."/>
            <person name="Salcher M."/>
            <person name="Ghai R."/>
            <person name="Kavagutti S V."/>
        </authorList>
    </citation>
    <scope>NUCLEOTIDE SEQUENCE</scope>
</reference>
<evidence type="ECO:0000259" key="3">
    <source>
        <dbReference type="Pfam" id="PF13579"/>
    </source>
</evidence>
<keyword evidence="1" id="KW-0808">Transferase</keyword>
<dbReference type="Pfam" id="PF13579">
    <property type="entry name" value="Glyco_trans_4_4"/>
    <property type="match status" value="1"/>
</dbReference>
<evidence type="ECO:0000256" key="1">
    <source>
        <dbReference type="ARBA" id="ARBA00022679"/>
    </source>
</evidence>
<feature type="domain" description="Glycosyltransferase subfamily 4-like N-terminal" evidence="3">
    <location>
        <begin position="15"/>
        <end position="172"/>
    </location>
</feature>
<dbReference type="SUPFAM" id="SSF53756">
    <property type="entry name" value="UDP-Glycosyltransferase/glycogen phosphorylase"/>
    <property type="match status" value="1"/>
</dbReference>
<dbReference type="PANTHER" id="PTHR46401">
    <property type="entry name" value="GLYCOSYLTRANSFERASE WBBK-RELATED"/>
    <property type="match status" value="1"/>
</dbReference>
<accession>A0A6J6QEC9</accession>
<dbReference type="Pfam" id="PF00534">
    <property type="entry name" value="Glycos_transf_1"/>
    <property type="match status" value="1"/>
</dbReference>
<evidence type="ECO:0000313" key="4">
    <source>
        <dbReference type="EMBL" id="CAB4709279.1"/>
    </source>
</evidence>
<dbReference type="GO" id="GO:0009103">
    <property type="term" value="P:lipopolysaccharide biosynthetic process"/>
    <property type="evidence" value="ECO:0007669"/>
    <property type="project" value="TreeGrafter"/>
</dbReference>
<dbReference type="EMBL" id="CAEZXP010000009">
    <property type="protein sequence ID" value="CAB4709279.1"/>
    <property type="molecule type" value="Genomic_DNA"/>
</dbReference>
<evidence type="ECO:0000259" key="2">
    <source>
        <dbReference type="Pfam" id="PF00534"/>
    </source>
</evidence>
<dbReference type="InterPro" id="IPR001296">
    <property type="entry name" value="Glyco_trans_1"/>
</dbReference>
<proteinExistence type="predicted"/>
<organism evidence="4">
    <name type="scientific">freshwater metagenome</name>
    <dbReference type="NCBI Taxonomy" id="449393"/>
    <lineage>
        <taxon>unclassified sequences</taxon>
        <taxon>metagenomes</taxon>
        <taxon>ecological metagenomes</taxon>
    </lineage>
</organism>
<protein>
    <submittedName>
        <fullName evidence="4">Unannotated protein</fullName>
    </submittedName>
</protein>
<dbReference type="AlphaFoldDB" id="A0A6J6QEC9"/>
<sequence>MIGLALLTLVPGELGGSETAARSLLQQLAATGTLPYRVYLPPVAPDGSEGLPSEIVGEYREARTIPERLLAMGLAAARPGSLRRRLQEADVVHYPLTIRIPPTKAPSVVTLHDTQHLDLPALFSRGERLFRVFAYHRSARSASRVIVPSAFVRDRAIASLGLDPSRIRVIHHGIDHTRFVPGTVEREPFVLYPARRWPHKNHDRLLEAWTIVRRTRPDLRLVFTGGGHPPESPDGVDVRGHISGDELVSLYQRATAVVFPSLYEGFGQPPLEAMACGAPVASSNAASLPEVCGDAALLFDPNDPQAIAQAILDVVAAPDAWRTRGFARAAAFTWASSAQAHEAVYRELL</sequence>
<gene>
    <name evidence="4" type="ORF">UFOPK2399_01892</name>
</gene>
<name>A0A6J6QEC9_9ZZZZ</name>
<dbReference type="PANTHER" id="PTHR46401:SF2">
    <property type="entry name" value="GLYCOSYLTRANSFERASE WBBK-RELATED"/>
    <property type="match status" value="1"/>
</dbReference>
<dbReference type="GO" id="GO:0016757">
    <property type="term" value="F:glycosyltransferase activity"/>
    <property type="evidence" value="ECO:0007669"/>
    <property type="project" value="InterPro"/>
</dbReference>
<dbReference type="Gene3D" id="3.40.50.2000">
    <property type="entry name" value="Glycogen Phosphorylase B"/>
    <property type="match status" value="2"/>
</dbReference>
<dbReference type="CDD" id="cd03809">
    <property type="entry name" value="GT4_MtfB-like"/>
    <property type="match status" value="1"/>
</dbReference>
<feature type="domain" description="Glycosyl transferase family 1" evidence="2">
    <location>
        <begin position="177"/>
        <end position="317"/>
    </location>
</feature>